<dbReference type="SUPFAM" id="SSF110849">
    <property type="entry name" value="ParB/Sulfiredoxin"/>
    <property type="match status" value="1"/>
</dbReference>
<dbReference type="RefSeq" id="WP_203178901.1">
    <property type="nucleotide sequence ID" value="NZ_JAEVHM010000321.1"/>
</dbReference>
<keyword evidence="2" id="KW-1185">Reference proteome</keyword>
<proteinExistence type="predicted"/>
<sequence length="88" mass="9376">MRTEPAELSDVITHPANPRKVLGDLGDLEASIREVGVIQPPVVLPADRVAAAWPKHAEEIAGAKWVVLVAPVDVPQPAGSTGMTRRPR</sequence>
<evidence type="ECO:0000313" key="1">
    <source>
        <dbReference type="EMBL" id="MBM0235671.1"/>
    </source>
</evidence>
<name>A0ABS1Y2D2_9ACTN</name>
<organism evidence="1 2">
    <name type="scientific">Micromonospora parastrephiae</name>
    <dbReference type="NCBI Taxonomy" id="2806101"/>
    <lineage>
        <taxon>Bacteria</taxon>
        <taxon>Bacillati</taxon>
        <taxon>Actinomycetota</taxon>
        <taxon>Actinomycetes</taxon>
        <taxon>Micromonosporales</taxon>
        <taxon>Micromonosporaceae</taxon>
        <taxon>Micromonospora</taxon>
    </lineage>
</organism>
<dbReference type="Proteomes" id="UP000601027">
    <property type="component" value="Unassembled WGS sequence"/>
</dbReference>
<accession>A0ABS1Y2D2</accession>
<reference evidence="1 2" key="1">
    <citation type="submission" date="2021-01" db="EMBL/GenBank/DDBJ databases">
        <title>Draft genome sequence of Micromonospora sp. strain STR1_7.</title>
        <authorList>
            <person name="Karlyshev A."/>
            <person name="Jawad R."/>
        </authorList>
    </citation>
    <scope>NUCLEOTIDE SEQUENCE [LARGE SCALE GENOMIC DNA]</scope>
    <source>
        <strain evidence="1 2">STR1-7</strain>
    </source>
</reference>
<dbReference type="InterPro" id="IPR036086">
    <property type="entry name" value="ParB/Sulfiredoxin_sf"/>
</dbReference>
<evidence type="ECO:0000313" key="2">
    <source>
        <dbReference type="Proteomes" id="UP000601027"/>
    </source>
</evidence>
<protein>
    <submittedName>
        <fullName evidence="1">ParB N-terminal domain-containing protein</fullName>
    </submittedName>
</protein>
<dbReference type="EMBL" id="JAEVHM010000321">
    <property type="protein sequence ID" value="MBM0235671.1"/>
    <property type="molecule type" value="Genomic_DNA"/>
</dbReference>
<gene>
    <name evidence="1" type="ORF">JNW91_30240</name>
</gene>
<comment type="caution">
    <text evidence="1">The sequence shown here is derived from an EMBL/GenBank/DDBJ whole genome shotgun (WGS) entry which is preliminary data.</text>
</comment>